<evidence type="ECO:0000256" key="3">
    <source>
        <dbReference type="ARBA" id="ARBA00022839"/>
    </source>
</evidence>
<dbReference type="InterPro" id="IPR013520">
    <property type="entry name" value="Ribonucl_H"/>
</dbReference>
<dbReference type="SMART" id="SM00479">
    <property type="entry name" value="EXOIII"/>
    <property type="match status" value="1"/>
</dbReference>
<evidence type="ECO:0000313" key="5">
    <source>
        <dbReference type="EMBL" id="USQ80818.1"/>
    </source>
</evidence>
<dbReference type="GO" id="GO:0004527">
    <property type="term" value="F:exonuclease activity"/>
    <property type="evidence" value="ECO:0007669"/>
    <property type="project" value="UniProtKB-KW"/>
</dbReference>
<dbReference type="CDD" id="cd06127">
    <property type="entry name" value="DEDDh"/>
    <property type="match status" value="1"/>
</dbReference>
<protein>
    <submittedName>
        <fullName evidence="5">Exonuclease domain-containing protein</fullName>
    </submittedName>
</protein>
<reference evidence="5" key="1">
    <citation type="submission" date="2022-06" db="EMBL/GenBank/DDBJ databases">
        <title>Ornithinimicrobium HY1793.</title>
        <authorList>
            <person name="Huang Y."/>
        </authorList>
    </citation>
    <scope>NUCLEOTIDE SEQUENCE</scope>
    <source>
        <strain evidence="5">HY1793</strain>
    </source>
</reference>
<dbReference type="InterPro" id="IPR036397">
    <property type="entry name" value="RNaseH_sf"/>
</dbReference>
<organism evidence="5 6">
    <name type="scientific">Ornithinimicrobium faecis</name>
    <dbReference type="NCBI Taxonomy" id="2934158"/>
    <lineage>
        <taxon>Bacteria</taxon>
        <taxon>Bacillati</taxon>
        <taxon>Actinomycetota</taxon>
        <taxon>Actinomycetes</taxon>
        <taxon>Micrococcales</taxon>
        <taxon>Ornithinimicrobiaceae</taxon>
        <taxon>Ornithinimicrobium</taxon>
    </lineage>
</organism>
<sequence>MRWWRGGAPDRGIADLELLALDLETTGLEPARHEIVSVGMVPVSGLTIELSGAQQWAVRPTGADGVGQSATVHGITDDAVAEAHPLQEVLPQVLTALHGRVLLAHHASIEVGFLTRASRAADLPVPDLTVVDTVRLQRRVLRLGRTRGHLGEEDLALAAAREHLGLPRYRSHEALTDALACAELYLAQVAVLGEDLTLRQLLR</sequence>
<dbReference type="RefSeq" id="WP_252594206.1">
    <property type="nucleotide sequence ID" value="NZ_CP099489.1"/>
</dbReference>
<evidence type="ECO:0000256" key="2">
    <source>
        <dbReference type="ARBA" id="ARBA00022801"/>
    </source>
</evidence>
<evidence type="ECO:0000259" key="4">
    <source>
        <dbReference type="SMART" id="SM00479"/>
    </source>
</evidence>
<evidence type="ECO:0000256" key="1">
    <source>
        <dbReference type="ARBA" id="ARBA00022722"/>
    </source>
</evidence>
<name>A0ABY4YVM3_9MICO</name>
<keyword evidence="1" id="KW-0540">Nuclease</keyword>
<keyword evidence="3 5" id="KW-0269">Exonuclease</keyword>
<dbReference type="PANTHER" id="PTHR30231:SF4">
    <property type="entry name" value="PROTEIN NEN2"/>
    <property type="match status" value="1"/>
</dbReference>
<dbReference type="Proteomes" id="UP001056455">
    <property type="component" value="Chromosome"/>
</dbReference>
<dbReference type="Pfam" id="PF00929">
    <property type="entry name" value="RNase_T"/>
    <property type="match status" value="1"/>
</dbReference>
<keyword evidence="6" id="KW-1185">Reference proteome</keyword>
<proteinExistence type="predicted"/>
<accession>A0ABY4YVM3</accession>
<gene>
    <name evidence="5" type="ORF">NF556_03930</name>
</gene>
<dbReference type="SUPFAM" id="SSF53098">
    <property type="entry name" value="Ribonuclease H-like"/>
    <property type="match status" value="1"/>
</dbReference>
<evidence type="ECO:0000313" key="6">
    <source>
        <dbReference type="Proteomes" id="UP001056455"/>
    </source>
</evidence>
<dbReference type="PANTHER" id="PTHR30231">
    <property type="entry name" value="DNA POLYMERASE III SUBUNIT EPSILON"/>
    <property type="match status" value="1"/>
</dbReference>
<dbReference type="Gene3D" id="3.30.420.10">
    <property type="entry name" value="Ribonuclease H-like superfamily/Ribonuclease H"/>
    <property type="match status" value="1"/>
</dbReference>
<feature type="domain" description="Exonuclease" evidence="4">
    <location>
        <begin position="17"/>
        <end position="194"/>
    </location>
</feature>
<dbReference type="EMBL" id="CP099489">
    <property type="protein sequence ID" value="USQ80818.1"/>
    <property type="molecule type" value="Genomic_DNA"/>
</dbReference>
<dbReference type="InterPro" id="IPR012337">
    <property type="entry name" value="RNaseH-like_sf"/>
</dbReference>
<keyword evidence="2" id="KW-0378">Hydrolase</keyword>